<evidence type="ECO:0000259" key="6">
    <source>
        <dbReference type="PROSITE" id="PS51349"/>
    </source>
</evidence>
<dbReference type="CDD" id="cd02809">
    <property type="entry name" value="alpha_hydroxyacid_oxid_FMN"/>
    <property type="match status" value="1"/>
</dbReference>
<dbReference type="InterPro" id="IPR037396">
    <property type="entry name" value="FMN_HAD"/>
</dbReference>
<evidence type="ECO:0000256" key="5">
    <source>
        <dbReference type="ARBA" id="ARBA00024042"/>
    </source>
</evidence>
<dbReference type="InterPro" id="IPR008259">
    <property type="entry name" value="FMN_hydac_DH_AS"/>
</dbReference>
<keyword evidence="3" id="KW-0288">FMN</keyword>
<dbReference type="InterPro" id="IPR000262">
    <property type="entry name" value="FMN-dep_DH"/>
</dbReference>
<dbReference type="PANTHER" id="PTHR10578">
    <property type="entry name" value="S -2-HYDROXY-ACID OXIDASE-RELATED"/>
    <property type="match status" value="1"/>
</dbReference>
<sequence length="403" mass="43866">MTDRQMPRWSELKPLLRAKPVTLNPTDRRLERALTIADLRAIAKRRTPRSVFDYTDGAAESEISLQRARQLFSEMELQPSILRNVSDIDLGTTILGKRSELPFAFAPTGFTRMMNHEGESAVVKVAERIGIPYALSTMGTTSIEDVAAAAPEARKWFQLYVWNDRSAGEDLVKRSAAAGYEALMLTVDVPVAGARLRDVRNGFTIPPSLTVKTVLDASMHPAWWANLLTTRPLTFASLSSWGGTVADLLNQLFDPTMTIDDLNWLRSIWDGPLIVKGIQTVEDARRVVDAGADAIVLSNHGGRQLDRAPTPLRILPAVREAVGTDAEVYLDTGIMSGADIVAALALGADACLVGRAYLYGLMAGGERGVARAAEILTTEVRRTMALLGVPSVADLNPSHVRLP</sequence>
<dbReference type="PANTHER" id="PTHR10578:SF107">
    <property type="entry name" value="2-HYDROXYACID OXIDASE 1"/>
    <property type="match status" value="1"/>
</dbReference>
<dbReference type="InterPro" id="IPR013785">
    <property type="entry name" value="Aldolase_TIM"/>
</dbReference>
<proteinExistence type="inferred from homology"/>
<comment type="caution">
    <text evidence="7">The sequence shown here is derived from an EMBL/GenBank/DDBJ whole genome shotgun (WGS) entry which is preliminary data.</text>
</comment>
<evidence type="ECO:0000313" key="8">
    <source>
        <dbReference type="Proteomes" id="UP001501319"/>
    </source>
</evidence>
<organism evidence="7 8">
    <name type="scientific">Kribbella alba</name>
    <dbReference type="NCBI Taxonomy" id="190197"/>
    <lineage>
        <taxon>Bacteria</taxon>
        <taxon>Bacillati</taxon>
        <taxon>Actinomycetota</taxon>
        <taxon>Actinomycetes</taxon>
        <taxon>Propionibacteriales</taxon>
        <taxon>Kribbellaceae</taxon>
        <taxon>Kribbella</taxon>
    </lineage>
</organism>
<dbReference type="PIRSF" id="PIRSF000138">
    <property type="entry name" value="Al-hdrx_acd_dh"/>
    <property type="match status" value="1"/>
</dbReference>
<protein>
    <submittedName>
        <fullName evidence="7">Alpha-hydroxy acid oxidase</fullName>
    </submittedName>
</protein>
<comment type="cofactor">
    <cofactor evidence="1">
        <name>FMN</name>
        <dbReference type="ChEBI" id="CHEBI:58210"/>
    </cofactor>
</comment>
<dbReference type="RefSeq" id="WP_344113266.1">
    <property type="nucleotide sequence ID" value="NZ_BAAANE010000007.1"/>
</dbReference>
<evidence type="ECO:0000313" key="7">
    <source>
        <dbReference type="EMBL" id="GAA1645389.1"/>
    </source>
</evidence>
<evidence type="ECO:0000256" key="4">
    <source>
        <dbReference type="ARBA" id="ARBA00023002"/>
    </source>
</evidence>
<feature type="domain" description="FMN hydroxy acid dehydrogenase" evidence="6">
    <location>
        <begin position="28"/>
        <end position="403"/>
    </location>
</feature>
<evidence type="ECO:0000256" key="1">
    <source>
        <dbReference type="ARBA" id="ARBA00001917"/>
    </source>
</evidence>
<name>A0ABN2FG39_9ACTN</name>
<dbReference type="PROSITE" id="PS00557">
    <property type="entry name" value="FMN_HYDROXY_ACID_DH_1"/>
    <property type="match status" value="1"/>
</dbReference>
<reference evidence="7 8" key="1">
    <citation type="journal article" date="2019" name="Int. J. Syst. Evol. Microbiol.">
        <title>The Global Catalogue of Microorganisms (GCM) 10K type strain sequencing project: providing services to taxonomists for standard genome sequencing and annotation.</title>
        <authorList>
            <consortium name="The Broad Institute Genomics Platform"/>
            <consortium name="The Broad Institute Genome Sequencing Center for Infectious Disease"/>
            <person name="Wu L."/>
            <person name="Ma J."/>
        </authorList>
    </citation>
    <scope>NUCLEOTIDE SEQUENCE [LARGE SCALE GENOMIC DNA]</scope>
    <source>
        <strain evidence="7 8">JCM 14306</strain>
    </source>
</reference>
<comment type="similarity">
    <text evidence="5">Belongs to the FMN-dependent alpha-hydroxy acid dehydrogenase family.</text>
</comment>
<dbReference type="Proteomes" id="UP001501319">
    <property type="component" value="Unassembled WGS sequence"/>
</dbReference>
<dbReference type="Gene3D" id="3.20.20.70">
    <property type="entry name" value="Aldolase class I"/>
    <property type="match status" value="1"/>
</dbReference>
<keyword evidence="4" id="KW-0560">Oxidoreductase</keyword>
<dbReference type="InterPro" id="IPR012133">
    <property type="entry name" value="Alpha-hydoxy_acid_DH_FMN"/>
</dbReference>
<dbReference type="SUPFAM" id="SSF51395">
    <property type="entry name" value="FMN-linked oxidoreductases"/>
    <property type="match status" value="1"/>
</dbReference>
<keyword evidence="8" id="KW-1185">Reference proteome</keyword>
<accession>A0ABN2FG39</accession>
<dbReference type="Pfam" id="PF01070">
    <property type="entry name" value="FMN_dh"/>
    <property type="match status" value="1"/>
</dbReference>
<evidence type="ECO:0000256" key="2">
    <source>
        <dbReference type="ARBA" id="ARBA00022630"/>
    </source>
</evidence>
<evidence type="ECO:0000256" key="3">
    <source>
        <dbReference type="ARBA" id="ARBA00022643"/>
    </source>
</evidence>
<dbReference type="EMBL" id="BAAANE010000007">
    <property type="protein sequence ID" value="GAA1645389.1"/>
    <property type="molecule type" value="Genomic_DNA"/>
</dbReference>
<dbReference type="PROSITE" id="PS51349">
    <property type="entry name" value="FMN_HYDROXY_ACID_DH_2"/>
    <property type="match status" value="1"/>
</dbReference>
<keyword evidence="2" id="KW-0285">Flavoprotein</keyword>
<gene>
    <name evidence="7" type="ORF">GCM10009744_40140</name>
</gene>